<dbReference type="InterPro" id="IPR048356">
    <property type="entry name" value="MS_N"/>
</dbReference>
<dbReference type="Pfam" id="PF20656">
    <property type="entry name" value="MS_N"/>
    <property type="match status" value="1"/>
</dbReference>
<proteinExistence type="predicted"/>
<feature type="non-terminal residue" evidence="2">
    <location>
        <position position="94"/>
    </location>
</feature>
<accession>T0ZQD8</accession>
<dbReference type="InterPro" id="IPR011076">
    <property type="entry name" value="Malate_synth_sf"/>
</dbReference>
<dbReference type="GO" id="GO:0005737">
    <property type="term" value="C:cytoplasm"/>
    <property type="evidence" value="ECO:0007669"/>
    <property type="project" value="TreeGrafter"/>
</dbReference>
<dbReference type="PANTHER" id="PTHR42902">
    <property type="entry name" value="MALATE SYNTHASE"/>
    <property type="match status" value="1"/>
</dbReference>
<evidence type="ECO:0000313" key="2">
    <source>
        <dbReference type="EMBL" id="EQD32025.1"/>
    </source>
</evidence>
<sequence>MIEDYQKIDFKINGVLGEDCSFLISSECQEFLVQLYNRFAETRRQLLKTREEIQLGFNKGKMPNFLEETKGIRESSWKILPLPEYLQDRRVEIT</sequence>
<name>T0ZQD8_9ZZZZ</name>
<dbReference type="Gene3D" id="3.20.20.360">
    <property type="entry name" value="Malate synthase, domain 3"/>
    <property type="match status" value="1"/>
</dbReference>
<evidence type="ECO:0000259" key="1">
    <source>
        <dbReference type="Pfam" id="PF20656"/>
    </source>
</evidence>
<feature type="domain" description="Malate synthase N-terminal" evidence="1">
    <location>
        <begin position="30"/>
        <end position="70"/>
    </location>
</feature>
<organism evidence="2">
    <name type="scientific">mine drainage metagenome</name>
    <dbReference type="NCBI Taxonomy" id="410659"/>
    <lineage>
        <taxon>unclassified sequences</taxon>
        <taxon>metagenomes</taxon>
        <taxon>ecological metagenomes</taxon>
    </lineage>
</organism>
<reference evidence="2" key="1">
    <citation type="submission" date="2013-08" db="EMBL/GenBank/DDBJ databases">
        <authorList>
            <person name="Mendez C."/>
            <person name="Richter M."/>
            <person name="Ferrer M."/>
            <person name="Sanchez J."/>
        </authorList>
    </citation>
    <scope>NUCLEOTIDE SEQUENCE</scope>
</reference>
<dbReference type="EMBL" id="AUZX01014502">
    <property type="protein sequence ID" value="EQD32025.1"/>
    <property type="molecule type" value="Genomic_DNA"/>
</dbReference>
<dbReference type="GO" id="GO:0004474">
    <property type="term" value="F:malate synthase activity"/>
    <property type="evidence" value="ECO:0007669"/>
    <property type="project" value="InterPro"/>
</dbReference>
<dbReference type="InterPro" id="IPR006252">
    <property type="entry name" value="Malate_synthA"/>
</dbReference>
<dbReference type="InterPro" id="IPR046363">
    <property type="entry name" value="MS_N_TIM-barrel_dom"/>
</dbReference>
<dbReference type="GO" id="GO:0006097">
    <property type="term" value="P:glyoxylate cycle"/>
    <property type="evidence" value="ECO:0007669"/>
    <property type="project" value="InterPro"/>
</dbReference>
<gene>
    <name evidence="2" type="ORF">B1A_19640</name>
</gene>
<dbReference type="AlphaFoldDB" id="T0ZQD8"/>
<comment type="caution">
    <text evidence="2">The sequence shown here is derived from an EMBL/GenBank/DDBJ whole genome shotgun (WGS) entry which is preliminary data.</text>
</comment>
<dbReference type="SUPFAM" id="SSF51645">
    <property type="entry name" value="Malate synthase G"/>
    <property type="match status" value="1"/>
</dbReference>
<dbReference type="PANTHER" id="PTHR42902:SF1">
    <property type="entry name" value="MALATE SYNTHASE 1-RELATED"/>
    <property type="match status" value="1"/>
</dbReference>
<reference evidence="2" key="2">
    <citation type="journal article" date="2014" name="ISME J.">
        <title>Microbial stratification in low pH oxic and suboxic macroscopic growths along an acid mine drainage.</title>
        <authorList>
            <person name="Mendez-Garcia C."/>
            <person name="Mesa V."/>
            <person name="Sprenger R.R."/>
            <person name="Richter M."/>
            <person name="Diez M.S."/>
            <person name="Solano J."/>
            <person name="Bargiela R."/>
            <person name="Golyshina O.V."/>
            <person name="Manteca A."/>
            <person name="Ramos J.L."/>
            <person name="Gallego J.R."/>
            <person name="Llorente I."/>
            <person name="Martins Dos Santos V.A."/>
            <person name="Jensen O.N."/>
            <person name="Pelaez A.I."/>
            <person name="Sanchez J."/>
            <person name="Ferrer M."/>
        </authorList>
    </citation>
    <scope>NUCLEOTIDE SEQUENCE</scope>
</reference>
<protein>
    <submittedName>
        <fullName evidence="2">Malate synthase A</fullName>
    </submittedName>
</protein>